<keyword evidence="2" id="KW-0812">Transmembrane</keyword>
<feature type="transmembrane region" description="Helical" evidence="2">
    <location>
        <begin position="287"/>
        <end position="305"/>
    </location>
</feature>
<evidence type="ECO:0000313" key="4">
    <source>
        <dbReference type="EMBL" id="WCZ39665.1"/>
    </source>
</evidence>
<dbReference type="Pfam" id="PF17802">
    <property type="entry name" value="SpaA"/>
    <property type="match status" value="1"/>
</dbReference>
<name>A0ABY7ULX8_9CORY</name>
<evidence type="ECO:0000259" key="3">
    <source>
        <dbReference type="Pfam" id="PF17802"/>
    </source>
</evidence>
<feature type="compositionally biased region" description="Polar residues" evidence="1">
    <location>
        <begin position="254"/>
        <end position="272"/>
    </location>
</feature>
<protein>
    <recommendedName>
        <fullName evidence="3">SpaA-like prealbumin fold domain-containing protein</fullName>
    </recommendedName>
</protein>
<evidence type="ECO:0000256" key="1">
    <source>
        <dbReference type="SAM" id="MobiDB-lite"/>
    </source>
</evidence>
<feature type="compositionally biased region" description="Basic and acidic residues" evidence="1">
    <location>
        <begin position="201"/>
        <end position="223"/>
    </location>
</feature>
<dbReference type="Proteomes" id="UP001218071">
    <property type="component" value="Chromosome"/>
</dbReference>
<keyword evidence="5" id="KW-1185">Reference proteome</keyword>
<proteinExistence type="predicted"/>
<gene>
    <name evidence="4" type="ORF">CJEDD_10475</name>
</gene>
<keyword evidence="2" id="KW-0472">Membrane</keyword>
<reference evidence="4 5" key="1">
    <citation type="submission" date="2020-10" db="EMBL/GenBank/DDBJ databases">
        <title>Complete genome sequence of Corynebacterium jeddahense DSM 45997, type strain of Corynebacterium jeddahense.</title>
        <authorList>
            <person name="Busche T."/>
            <person name="Kalinowski J."/>
            <person name="Ruckert C."/>
        </authorList>
    </citation>
    <scope>NUCLEOTIDE SEQUENCE [LARGE SCALE GENOMIC DNA]</scope>
    <source>
        <strain evidence="4 5">DSM 45997</strain>
    </source>
</reference>
<dbReference type="RefSeq" id="WP_052333743.1">
    <property type="nucleotide sequence ID" value="NZ_CBYN010000026.1"/>
</dbReference>
<dbReference type="InterPro" id="IPR041033">
    <property type="entry name" value="SpaA_PFL_dom_1"/>
</dbReference>
<organism evidence="4 5">
    <name type="scientific">Corynebacterium jeddahense</name>
    <dbReference type="NCBI Taxonomy" id="1414719"/>
    <lineage>
        <taxon>Bacteria</taxon>
        <taxon>Bacillati</taxon>
        <taxon>Actinomycetota</taxon>
        <taxon>Actinomycetes</taxon>
        <taxon>Mycobacteriales</taxon>
        <taxon>Corynebacteriaceae</taxon>
        <taxon>Corynebacterium</taxon>
    </lineage>
</organism>
<dbReference type="NCBIfam" id="TIGR01167">
    <property type="entry name" value="LPXTG_anchor"/>
    <property type="match status" value="1"/>
</dbReference>
<feature type="domain" description="SpaA-like prealbumin fold" evidence="3">
    <location>
        <begin position="71"/>
        <end position="145"/>
    </location>
</feature>
<accession>A0ABY7ULX8</accession>
<dbReference type="Gene3D" id="2.60.40.10">
    <property type="entry name" value="Immunoglobulins"/>
    <property type="match status" value="1"/>
</dbReference>
<dbReference type="SUPFAM" id="SSF49478">
    <property type="entry name" value="Cna protein B-type domain"/>
    <property type="match status" value="1"/>
</dbReference>
<evidence type="ECO:0000313" key="5">
    <source>
        <dbReference type="Proteomes" id="UP001218071"/>
    </source>
</evidence>
<sequence>MRTSKFVAALGAASVLVYGLGGFTADAKVISGNDRNIPAASVDSARPISLVVKKTAANPFDDVPAGEKPPAVAGATFTLSQVKGIDVTTDEGREGAKQLSLADAKAKGLTRVATATTGETGTAGFDDLKPGLYVLEESAPNDGREYHVSSPQLIILPLADVRGIEFKYDNVVVTKWGGGEGHEPPTSTPTPPPSTSTSTERTTERTTDRTTERTTDRTTETSSERTTVFTPVESTITSTMPNGSTTVITTRPSTYVTTQPNGSVTTVTQPPSDKQRSGDLASTGANVLWAAGLGGLLILVGFFLARRSKNEEQSR</sequence>
<feature type="region of interest" description="Disordered" evidence="1">
    <location>
        <begin position="177"/>
        <end position="226"/>
    </location>
</feature>
<dbReference type="EMBL" id="CP063194">
    <property type="protein sequence ID" value="WCZ39665.1"/>
    <property type="molecule type" value="Genomic_DNA"/>
</dbReference>
<evidence type="ECO:0000256" key="2">
    <source>
        <dbReference type="SAM" id="Phobius"/>
    </source>
</evidence>
<feature type="region of interest" description="Disordered" evidence="1">
    <location>
        <begin position="254"/>
        <end position="280"/>
    </location>
</feature>
<dbReference type="InterPro" id="IPR013783">
    <property type="entry name" value="Ig-like_fold"/>
</dbReference>
<keyword evidence="2" id="KW-1133">Transmembrane helix</keyword>